<evidence type="ECO:0000256" key="3">
    <source>
        <dbReference type="ARBA" id="ARBA00023136"/>
    </source>
</evidence>
<evidence type="ECO:0000313" key="7">
    <source>
        <dbReference type="Proteomes" id="UP000007350"/>
    </source>
</evidence>
<keyword evidence="2" id="KW-0378">Hydrolase</keyword>
<reference evidence="6 7" key="1">
    <citation type="journal article" date="2012" name="BMC Genomics">
        <title>Comparative genomic analysis of human infective Trypanosoma cruzi lineages with the bat-restricted subspecies T. cruzi marinkellei.</title>
        <authorList>
            <person name="Franzen O."/>
            <person name="Talavera-Lopez C."/>
            <person name="Ochaya S."/>
            <person name="Butler C.E."/>
            <person name="Messenger L.A."/>
            <person name="Lewis M.D."/>
            <person name="Llewellyn M.S."/>
            <person name="Marinkelle C.J."/>
            <person name="Tyler K.M."/>
            <person name="Miles M.A."/>
            <person name="Andersson B."/>
        </authorList>
    </citation>
    <scope>NUCLEOTIDE SEQUENCE [LARGE SCALE GENOMIC DNA]</scope>
    <source>
        <strain evidence="6 7">B7</strain>
    </source>
</reference>
<evidence type="ECO:0000256" key="1">
    <source>
        <dbReference type="ARBA" id="ARBA00004308"/>
    </source>
</evidence>
<gene>
    <name evidence="6" type="ORF">MOQ_000336</name>
</gene>
<evidence type="ECO:0000256" key="2">
    <source>
        <dbReference type="ARBA" id="ARBA00022801"/>
    </source>
</evidence>
<dbReference type="InterPro" id="IPR002013">
    <property type="entry name" value="SAC_dom"/>
</dbReference>
<dbReference type="InterPro" id="IPR043573">
    <property type="entry name" value="Fig4-like"/>
</dbReference>
<dbReference type="Pfam" id="PF02383">
    <property type="entry name" value="Syja_N"/>
    <property type="match status" value="1"/>
</dbReference>
<organism evidence="6 7">
    <name type="scientific">Trypanosoma cruzi marinkellei</name>
    <dbReference type="NCBI Taxonomy" id="85056"/>
    <lineage>
        <taxon>Eukaryota</taxon>
        <taxon>Discoba</taxon>
        <taxon>Euglenozoa</taxon>
        <taxon>Kinetoplastea</taxon>
        <taxon>Metakinetoplastina</taxon>
        <taxon>Trypanosomatida</taxon>
        <taxon>Trypanosomatidae</taxon>
        <taxon>Trypanosoma</taxon>
        <taxon>Schizotrypanum</taxon>
    </lineage>
</organism>
<dbReference type="GO" id="GO:0012505">
    <property type="term" value="C:endomembrane system"/>
    <property type="evidence" value="ECO:0007669"/>
    <property type="project" value="UniProtKB-SubCell"/>
</dbReference>
<sequence>MESRKGTTTNSCSENGDGWHACDASLHPVRSLVLDRIYICDQPSHCCVIGTDAAKKEYRVLHFNKSNSEVLKYRDDVTYTPALAQALIERETSEANTQVMRAKALLGCIRFTRGYYLLVATRRRCVARLGCHRIFEVTDVELISLCIPDPKSMVLLSGAGSSPFLQPRTLEDYYRNQFLSNSLKQNFYYSHTYDLTNTLQMNMTQARVGHKVRSKFVWNEFLLKPFFSSTAACRASFVAAKKEETLLVPAAVEQWIVYLTHGSIVQCPVVCGLKPLLITLIGRVSKNFAGVRYLRRGSNNNGHAANHVEVEQIVVDESSLHTQFTKGRFTSYLQVRGSVPLHWFHSATQLPKPPIKLGVRDIYYTSTRKHFQELLEDYGAPLIIMNLLRQREKRPRESILGWEYRRAVMTLKGFIDADAEVEEKEEVLLYHEFDIRESAQGAWNNVTAFAEGALEQTGFFVCNRSGTRIRRQEGVLRSNCVDCVDRTNLAQFFFGLHALGYQLHALGLLYSPVDLALSPGVQDLLLHMYLLMGDAIAVQYGGSPQVGAGVLNRGTGWDQIMGIKRLYNNMVGDREKQSALNLFLGRSHLYPNAYSGMRDSMTGASCAEVEEEGLVAGPRKAKAKGSGSVFRSETSSRESGHPTAGRMGLRHSFESRKSRVGDLLEMDLEYSLHMKSALPPATTDAVRGWWREPLQRHQRFMCASTASSPSKHSSVGDVDYETQKETEALVARMCIYERAAAMKQEDENDADELSNGVAVQEGEVVALVLTTALNTLVRRTVMPPFRLFSMQKLDFMRSLMVQPEVDTERIYREGSESFVELLHNHRDFPDEVRASIFYQEIDSVRRMSEECEPPDDMHRMHLEVLAMYGDPVEWNVETVLEALLEVEPTVSAETLNYLRRMNMDGYALLHHPNAADSMGQRELLHRFIRLVKELPRTSLESARRCCAELESETMEWTQIEEEESYRNGNSNGGRDTIAFPDSTCRLLQPFFKEAVYPATMETVVRRLLQNMSDVVSGVPRSDRLRYREKFYHRVPPAVVATQCFSANELHAWLLRNSSRLGLTLHKHVEQHDASEACWKFMLWLTHANLVTHIIIEPSHGVIVCPAKKLTEFASRTQLFTLRPLQEMHVLNRDGAFKGYMGLSVESMASSVSPQAECSAVVCAESLVSVALRALSSVQEMTLTNAGDFSQNSTFRVLFNALFTLSTQLLEVDITVLRPREQWCFWVNVFNALYIHAWLAAFVVRAQDYSTFHNTNGYEIGGYFFSLSDIKNGLLRGNKPASYALLPPFETGDPRVLFTPTELEETADNCDIEMIKKAADPPMHLLRGRILLALIDTFLVPDKLEDSQVYNPRTLFDEEESTGLQNSFGRAEMPPVNTTEINDSDDDMSPLHEGGDEEVPLQELNPTARDVLRRAGTIPAGAATWLTSWFGNRLASKSAAFTHPCVPLIPTMLQGQLYAIEGFVLRSLTQSSSQSTMIRDGTVCPRALLPLLFYPEVFGTNVDEIPRLLHQLHMNTGGRKMHFSVSLNSPTASISLP</sequence>
<comment type="caution">
    <text evidence="6">The sequence shown here is derived from an EMBL/GenBank/DDBJ whole genome shotgun (WGS) entry which is preliminary data.</text>
</comment>
<dbReference type="InterPro" id="IPR006869">
    <property type="entry name" value="DUF547"/>
</dbReference>
<proteinExistence type="predicted"/>
<dbReference type="GO" id="GO:0046856">
    <property type="term" value="P:phosphatidylinositol dephosphorylation"/>
    <property type="evidence" value="ECO:0007669"/>
    <property type="project" value="InterPro"/>
</dbReference>
<dbReference type="PANTHER" id="PTHR45738">
    <property type="entry name" value="POLYPHOSPHOINOSITIDE PHOSPHATASE"/>
    <property type="match status" value="1"/>
</dbReference>
<dbReference type="OrthoDB" id="405996at2759"/>
<feature type="domain" description="SAC" evidence="5">
    <location>
        <begin position="186"/>
        <end position="542"/>
    </location>
</feature>
<comment type="subcellular location">
    <subcellularLocation>
        <location evidence="1">Endomembrane system</location>
    </subcellularLocation>
</comment>
<name>K2PEP7_TRYCR</name>
<dbReference type="EMBL" id="AHKC01001232">
    <property type="protein sequence ID" value="EKF39437.1"/>
    <property type="molecule type" value="Genomic_DNA"/>
</dbReference>
<dbReference type="Pfam" id="PF04784">
    <property type="entry name" value="DUF547"/>
    <property type="match status" value="1"/>
</dbReference>
<dbReference type="PROSITE" id="PS50275">
    <property type="entry name" value="SAC"/>
    <property type="match status" value="1"/>
</dbReference>
<dbReference type="GO" id="GO:0043813">
    <property type="term" value="F:phosphatidylinositol-3,5-bisphosphate 5-phosphatase activity"/>
    <property type="evidence" value="ECO:0007669"/>
    <property type="project" value="InterPro"/>
</dbReference>
<dbReference type="PANTHER" id="PTHR45738:SF5">
    <property type="entry name" value="POLYPHOSPHOINOSITIDE PHOSPHATASE"/>
    <property type="match status" value="1"/>
</dbReference>
<protein>
    <submittedName>
        <fullName evidence="6">Synaptojanin (N-terminal domain), putative,inositol/phosphatidylinositol phosphatase, putative</fullName>
    </submittedName>
</protein>
<evidence type="ECO:0000259" key="5">
    <source>
        <dbReference type="PROSITE" id="PS50275"/>
    </source>
</evidence>
<keyword evidence="3" id="KW-0472">Membrane</keyword>
<keyword evidence="7" id="KW-1185">Reference proteome</keyword>
<evidence type="ECO:0000256" key="4">
    <source>
        <dbReference type="SAM" id="MobiDB-lite"/>
    </source>
</evidence>
<accession>K2PEP7</accession>
<feature type="region of interest" description="Disordered" evidence="4">
    <location>
        <begin position="617"/>
        <end position="652"/>
    </location>
</feature>
<dbReference type="Proteomes" id="UP000007350">
    <property type="component" value="Unassembled WGS sequence"/>
</dbReference>
<evidence type="ECO:0000313" key="6">
    <source>
        <dbReference type="EMBL" id="EKF39437.1"/>
    </source>
</evidence>